<proteinExistence type="predicted"/>
<gene>
    <name evidence="2" type="ORF">EZS27_041915</name>
</gene>
<dbReference type="InterPro" id="IPR009061">
    <property type="entry name" value="DNA-bd_dom_put_sf"/>
</dbReference>
<evidence type="ECO:0000313" key="2">
    <source>
        <dbReference type="EMBL" id="KAA6306428.1"/>
    </source>
</evidence>
<sequence length="81" mass="9185">MIGDVVEEKLKNLNSQQSVQEPILLTRQETAKLLGVTLPTLHEWTKNGTIQGVCIGTRVRYRMPDIESALKNINNAKVKRR</sequence>
<name>A0A5J4PBN2_9ZZZZ</name>
<dbReference type="InterPro" id="IPR010093">
    <property type="entry name" value="SinI_DNA-bd"/>
</dbReference>
<accession>A0A5J4PBN2</accession>
<dbReference type="Pfam" id="PF12728">
    <property type="entry name" value="HTH_17"/>
    <property type="match status" value="1"/>
</dbReference>
<dbReference type="InterPro" id="IPR041657">
    <property type="entry name" value="HTH_17"/>
</dbReference>
<dbReference type="EMBL" id="SNRY01009917">
    <property type="protein sequence ID" value="KAA6306428.1"/>
    <property type="molecule type" value="Genomic_DNA"/>
</dbReference>
<comment type="caution">
    <text evidence="2">The sequence shown here is derived from an EMBL/GenBank/DDBJ whole genome shotgun (WGS) entry which is preliminary data.</text>
</comment>
<dbReference type="NCBIfam" id="TIGR01764">
    <property type="entry name" value="excise"/>
    <property type="match status" value="1"/>
</dbReference>
<dbReference type="GO" id="GO:0003677">
    <property type="term" value="F:DNA binding"/>
    <property type="evidence" value="ECO:0007669"/>
    <property type="project" value="InterPro"/>
</dbReference>
<protein>
    <recommendedName>
        <fullName evidence="1">Helix-turn-helix domain-containing protein</fullName>
    </recommendedName>
</protein>
<evidence type="ECO:0000259" key="1">
    <source>
        <dbReference type="Pfam" id="PF12728"/>
    </source>
</evidence>
<reference evidence="2" key="1">
    <citation type="submission" date="2019-03" db="EMBL/GenBank/DDBJ databases">
        <title>Single cell metagenomics reveals metabolic interactions within the superorganism composed of flagellate Streblomastix strix and complex community of Bacteroidetes bacteria on its surface.</title>
        <authorList>
            <person name="Treitli S.C."/>
            <person name="Kolisko M."/>
            <person name="Husnik F."/>
            <person name="Keeling P."/>
            <person name="Hampl V."/>
        </authorList>
    </citation>
    <scope>NUCLEOTIDE SEQUENCE</scope>
    <source>
        <strain evidence="2">STM</strain>
    </source>
</reference>
<feature type="domain" description="Helix-turn-helix" evidence="1">
    <location>
        <begin position="24"/>
        <end position="70"/>
    </location>
</feature>
<dbReference type="SUPFAM" id="SSF46955">
    <property type="entry name" value="Putative DNA-binding domain"/>
    <property type="match status" value="1"/>
</dbReference>
<dbReference type="AlphaFoldDB" id="A0A5J4PBN2"/>
<organism evidence="2">
    <name type="scientific">termite gut metagenome</name>
    <dbReference type="NCBI Taxonomy" id="433724"/>
    <lineage>
        <taxon>unclassified sequences</taxon>
        <taxon>metagenomes</taxon>
        <taxon>organismal metagenomes</taxon>
    </lineage>
</organism>